<sequence>MKKRSSEQGLMQEIFRANFNPFVDWFIENYVEQLCNNGTRRQPLFAPEEWSVHLRTLEGADRTINFCETFHRRSFDGNGDHQYALQNQTPKDHWNF</sequence>
<name>A0A914HPK2_GLORO</name>
<dbReference type="WBParaSite" id="Gr19_v10_g3247.t1">
    <property type="protein sequence ID" value="Gr19_v10_g3247.t1"/>
    <property type="gene ID" value="Gr19_v10_g3247"/>
</dbReference>
<reference evidence="2" key="1">
    <citation type="submission" date="2022-11" db="UniProtKB">
        <authorList>
            <consortium name="WormBaseParasite"/>
        </authorList>
    </citation>
    <scope>IDENTIFICATION</scope>
</reference>
<evidence type="ECO:0000313" key="2">
    <source>
        <dbReference type="WBParaSite" id="Gr19_v10_g3247.t1"/>
    </source>
</evidence>
<protein>
    <submittedName>
        <fullName evidence="2">Uncharacterized protein</fullName>
    </submittedName>
</protein>
<proteinExistence type="predicted"/>
<keyword evidence="1" id="KW-1185">Reference proteome</keyword>
<accession>A0A914HPK2</accession>
<dbReference type="AlphaFoldDB" id="A0A914HPK2"/>
<organism evidence="1 2">
    <name type="scientific">Globodera rostochiensis</name>
    <name type="common">Golden nematode worm</name>
    <name type="synonym">Heterodera rostochiensis</name>
    <dbReference type="NCBI Taxonomy" id="31243"/>
    <lineage>
        <taxon>Eukaryota</taxon>
        <taxon>Metazoa</taxon>
        <taxon>Ecdysozoa</taxon>
        <taxon>Nematoda</taxon>
        <taxon>Chromadorea</taxon>
        <taxon>Rhabditida</taxon>
        <taxon>Tylenchina</taxon>
        <taxon>Tylenchomorpha</taxon>
        <taxon>Tylenchoidea</taxon>
        <taxon>Heteroderidae</taxon>
        <taxon>Heteroderinae</taxon>
        <taxon>Globodera</taxon>
    </lineage>
</organism>
<evidence type="ECO:0000313" key="1">
    <source>
        <dbReference type="Proteomes" id="UP000887572"/>
    </source>
</evidence>
<dbReference type="Proteomes" id="UP000887572">
    <property type="component" value="Unplaced"/>
</dbReference>